<protein>
    <submittedName>
        <fullName evidence="1">Uncharacterized protein</fullName>
    </submittedName>
</protein>
<name>A0A1T4W1P6_9BACT</name>
<evidence type="ECO:0000313" key="2">
    <source>
        <dbReference type="Proteomes" id="UP000190027"/>
    </source>
</evidence>
<keyword evidence="2" id="KW-1185">Reference proteome</keyword>
<sequence length="45" mass="5244">MVHATIVSKETIFRILQLKLTKKILKKTLKVVIIVLIDEGLRDKR</sequence>
<proteinExistence type="predicted"/>
<organism evidence="1 2">
    <name type="scientific">Paucidesulfovibrio gracilis DSM 16080</name>
    <dbReference type="NCBI Taxonomy" id="1121449"/>
    <lineage>
        <taxon>Bacteria</taxon>
        <taxon>Pseudomonadati</taxon>
        <taxon>Thermodesulfobacteriota</taxon>
        <taxon>Desulfovibrionia</taxon>
        <taxon>Desulfovibrionales</taxon>
        <taxon>Desulfovibrionaceae</taxon>
        <taxon>Paucidesulfovibrio</taxon>
    </lineage>
</organism>
<dbReference type="EMBL" id="FUYC01000001">
    <property type="protein sequence ID" value="SKA71172.1"/>
    <property type="molecule type" value="Genomic_DNA"/>
</dbReference>
<dbReference type="Proteomes" id="UP000190027">
    <property type="component" value="Unassembled WGS sequence"/>
</dbReference>
<gene>
    <name evidence="1" type="ORF">SAMN02745704_00089</name>
</gene>
<dbReference type="AlphaFoldDB" id="A0A1T4W1P6"/>
<accession>A0A1T4W1P6</accession>
<evidence type="ECO:0000313" key="1">
    <source>
        <dbReference type="EMBL" id="SKA71172.1"/>
    </source>
</evidence>
<reference evidence="1 2" key="1">
    <citation type="submission" date="2017-02" db="EMBL/GenBank/DDBJ databases">
        <authorList>
            <person name="Peterson S.W."/>
        </authorList>
    </citation>
    <scope>NUCLEOTIDE SEQUENCE [LARGE SCALE GENOMIC DNA]</scope>
    <source>
        <strain evidence="1 2">DSM 16080</strain>
    </source>
</reference>